<comment type="caution">
    <text evidence="3">The sequence shown here is derived from an EMBL/GenBank/DDBJ whole genome shotgun (WGS) entry which is preliminary data.</text>
</comment>
<feature type="signal peptide" evidence="2">
    <location>
        <begin position="1"/>
        <end position="20"/>
    </location>
</feature>
<name>A0AAV3ZQS4_9GAST</name>
<dbReference type="Proteomes" id="UP000735302">
    <property type="component" value="Unassembled WGS sequence"/>
</dbReference>
<protein>
    <submittedName>
        <fullName evidence="3">Uncharacterized protein</fullName>
    </submittedName>
</protein>
<sequence length="113" mass="13034">MFVLQVANLIILILATGRLAKQVIHHAVNSFFLAQSYLATLLLFAGFYTLTYRLDKHSWRFLNEDLTSDPIQVFKLYLKFLFFSISTATLCGDKIHVEEKQLHSVRLRGVMTI</sequence>
<evidence type="ECO:0000256" key="1">
    <source>
        <dbReference type="SAM" id="Phobius"/>
    </source>
</evidence>
<evidence type="ECO:0000313" key="4">
    <source>
        <dbReference type="Proteomes" id="UP000735302"/>
    </source>
</evidence>
<evidence type="ECO:0000313" key="3">
    <source>
        <dbReference type="EMBL" id="GFO01406.1"/>
    </source>
</evidence>
<dbReference type="EMBL" id="BLXT01003294">
    <property type="protein sequence ID" value="GFO01406.1"/>
    <property type="molecule type" value="Genomic_DNA"/>
</dbReference>
<keyword evidence="1" id="KW-0812">Transmembrane</keyword>
<accession>A0AAV3ZQS4</accession>
<proteinExistence type="predicted"/>
<keyword evidence="4" id="KW-1185">Reference proteome</keyword>
<organism evidence="3 4">
    <name type="scientific">Plakobranchus ocellatus</name>
    <dbReference type="NCBI Taxonomy" id="259542"/>
    <lineage>
        <taxon>Eukaryota</taxon>
        <taxon>Metazoa</taxon>
        <taxon>Spiralia</taxon>
        <taxon>Lophotrochozoa</taxon>
        <taxon>Mollusca</taxon>
        <taxon>Gastropoda</taxon>
        <taxon>Heterobranchia</taxon>
        <taxon>Euthyneura</taxon>
        <taxon>Panpulmonata</taxon>
        <taxon>Sacoglossa</taxon>
        <taxon>Placobranchoidea</taxon>
        <taxon>Plakobranchidae</taxon>
        <taxon>Plakobranchus</taxon>
    </lineage>
</organism>
<keyword evidence="1" id="KW-1133">Transmembrane helix</keyword>
<keyword evidence="1" id="KW-0472">Membrane</keyword>
<evidence type="ECO:0000256" key="2">
    <source>
        <dbReference type="SAM" id="SignalP"/>
    </source>
</evidence>
<feature type="transmembrane region" description="Helical" evidence="1">
    <location>
        <begin position="30"/>
        <end position="50"/>
    </location>
</feature>
<keyword evidence="2" id="KW-0732">Signal</keyword>
<gene>
    <name evidence="3" type="ORF">PoB_002791100</name>
</gene>
<dbReference type="AlphaFoldDB" id="A0AAV3ZQS4"/>
<reference evidence="3 4" key="1">
    <citation type="journal article" date="2021" name="Elife">
        <title>Chloroplast acquisition without the gene transfer in kleptoplastic sea slugs, Plakobranchus ocellatus.</title>
        <authorList>
            <person name="Maeda T."/>
            <person name="Takahashi S."/>
            <person name="Yoshida T."/>
            <person name="Shimamura S."/>
            <person name="Takaki Y."/>
            <person name="Nagai Y."/>
            <person name="Toyoda A."/>
            <person name="Suzuki Y."/>
            <person name="Arimoto A."/>
            <person name="Ishii H."/>
            <person name="Satoh N."/>
            <person name="Nishiyama T."/>
            <person name="Hasebe M."/>
            <person name="Maruyama T."/>
            <person name="Minagawa J."/>
            <person name="Obokata J."/>
            <person name="Shigenobu S."/>
        </authorList>
    </citation>
    <scope>NUCLEOTIDE SEQUENCE [LARGE SCALE GENOMIC DNA]</scope>
</reference>
<feature type="chain" id="PRO_5043506477" evidence="2">
    <location>
        <begin position="21"/>
        <end position="113"/>
    </location>
</feature>